<evidence type="ECO:0000313" key="3">
    <source>
        <dbReference type="EMBL" id="MBB4659849.1"/>
    </source>
</evidence>
<keyword evidence="3" id="KW-0238">DNA-binding</keyword>
<dbReference type="InterPro" id="IPR011006">
    <property type="entry name" value="CheY-like_superfamily"/>
</dbReference>
<dbReference type="Gene3D" id="3.40.50.2300">
    <property type="match status" value="1"/>
</dbReference>
<organism evidence="3 4">
    <name type="scientific">Parvularcula dongshanensis</name>
    <dbReference type="NCBI Taxonomy" id="1173995"/>
    <lineage>
        <taxon>Bacteria</taxon>
        <taxon>Pseudomonadati</taxon>
        <taxon>Pseudomonadota</taxon>
        <taxon>Alphaproteobacteria</taxon>
        <taxon>Parvularculales</taxon>
        <taxon>Parvularculaceae</taxon>
        <taxon>Parvularcula</taxon>
    </lineage>
</organism>
<reference evidence="3 4" key="1">
    <citation type="submission" date="2020-08" db="EMBL/GenBank/DDBJ databases">
        <title>Genomic Encyclopedia of Type Strains, Phase IV (KMG-IV): sequencing the most valuable type-strain genomes for metagenomic binning, comparative biology and taxonomic classification.</title>
        <authorList>
            <person name="Goeker M."/>
        </authorList>
    </citation>
    <scope>NUCLEOTIDE SEQUENCE [LARGE SCALE GENOMIC DNA]</scope>
    <source>
        <strain evidence="3 4">DSM 102850</strain>
    </source>
</reference>
<dbReference type="EMBL" id="JACHOB010000005">
    <property type="protein sequence ID" value="MBB4659849.1"/>
    <property type="molecule type" value="Genomic_DNA"/>
</dbReference>
<dbReference type="Pfam" id="PF00072">
    <property type="entry name" value="Response_reg"/>
    <property type="match status" value="1"/>
</dbReference>
<proteinExistence type="predicted"/>
<dbReference type="Proteomes" id="UP000563524">
    <property type="component" value="Unassembled WGS sequence"/>
</dbReference>
<keyword evidence="1" id="KW-0597">Phosphoprotein</keyword>
<dbReference type="InterPro" id="IPR001789">
    <property type="entry name" value="Sig_transdc_resp-reg_receiver"/>
</dbReference>
<feature type="modified residue" description="4-aspartylphosphate" evidence="1">
    <location>
        <position position="57"/>
    </location>
</feature>
<comment type="caution">
    <text evidence="3">The sequence shown here is derived from an EMBL/GenBank/DDBJ whole genome shotgun (WGS) entry which is preliminary data.</text>
</comment>
<evidence type="ECO:0000313" key="4">
    <source>
        <dbReference type="Proteomes" id="UP000563524"/>
    </source>
</evidence>
<dbReference type="SMART" id="SM00448">
    <property type="entry name" value="REC"/>
    <property type="match status" value="1"/>
</dbReference>
<name>A0A840I4T1_9PROT</name>
<dbReference type="RefSeq" id="WP_183818858.1">
    <property type="nucleotide sequence ID" value="NZ_JACHOB010000005.1"/>
</dbReference>
<accession>A0A840I4T1</accession>
<feature type="domain" description="Response regulatory" evidence="2">
    <location>
        <begin position="7"/>
        <end position="117"/>
    </location>
</feature>
<dbReference type="GO" id="GO:0000160">
    <property type="term" value="P:phosphorelay signal transduction system"/>
    <property type="evidence" value="ECO:0007669"/>
    <property type="project" value="InterPro"/>
</dbReference>
<dbReference type="AlphaFoldDB" id="A0A840I4T1"/>
<dbReference type="GO" id="GO:0003677">
    <property type="term" value="F:DNA binding"/>
    <property type="evidence" value="ECO:0007669"/>
    <property type="project" value="UniProtKB-KW"/>
</dbReference>
<dbReference type="SUPFAM" id="SSF52172">
    <property type="entry name" value="CheY-like"/>
    <property type="match status" value="1"/>
</dbReference>
<sequence>MPGEGPSILVIEDDMLIAMGLEDALYDVGARSVEIAGDFDTARAKLTDGTYDLVVFDLNLDGISSVPLVQDWVGRGGRAVVASGYDERNARLDSLGVTVLPKPVPQDALAEVLRQPNG</sequence>
<dbReference type="PROSITE" id="PS50110">
    <property type="entry name" value="RESPONSE_REGULATORY"/>
    <property type="match status" value="1"/>
</dbReference>
<evidence type="ECO:0000256" key="1">
    <source>
        <dbReference type="PROSITE-ProRule" id="PRU00169"/>
    </source>
</evidence>
<gene>
    <name evidence="3" type="ORF">GGQ59_002390</name>
</gene>
<keyword evidence="4" id="KW-1185">Reference proteome</keyword>
<protein>
    <submittedName>
        <fullName evidence="3">DNA-binding response OmpR family regulator</fullName>
    </submittedName>
</protein>
<evidence type="ECO:0000259" key="2">
    <source>
        <dbReference type="PROSITE" id="PS50110"/>
    </source>
</evidence>